<reference evidence="1" key="1">
    <citation type="journal article" date="2014" name="Int. J. Syst. Evol. Microbiol.">
        <title>Complete genome sequence of Corynebacterium casei LMG S-19264T (=DSM 44701T), isolated from a smear-ripened cheese.</title>
        <authorList>
            <consortium name="US DOE Joint Genome Institute (JGI-PGF)"/>
            <person name="Walter F."/>
            <person name="Albersmeier A."/>
            <person name="Kalinowski J."/>
            <person name="Ruckert C."/>
        </authorList>
    </citation>
    <scope>NUCLEOTIDE SEQUENCE</scope>
    <source>
        <strain evidence="1">JCM 3276</strain>
    </source>
</reference>
<dbReference type="EMBL" id="BMRB01000003">
    <property type="protein sequence ID" value="GGS43988.1"/>
    <property type="molecule type" value="Genomic_DNA"/>
</dbReference>
<accession>A0A918GLY3</accession>
<gene>
    <name evidence="1" type="ORF">GCM10010171_43950</name>
</gene>
<reference evidence="1" key="2">
    <citation type="submission" date="2020-09" db="EMBL/GenBank/DDBJ databases">
        <authorList>
            <person name="Sun Q."/>
            <person name="Ohkuma M."/>
        </authorList>
    </citation>
    <scope>NUCLEOTIDE SEQUENCE</scope>
    <source>
        <strain evidence="1">JCM 3276</strain>
    </source>
</reference>
<dbReference type="RefSeq" id="WP_189212528.1">
    <property type="nucleotide sequence ID" value="NZ_BMRB01000003.1"/>
</dbReference>
<sequence length="48" mass="5237">MTGLPEGFPRTKSLVASGALRSIKDGHNRRILPVWVDEYIAARVAEAS</sequence>
<proteinExistence type="predicted"/>
<evidence type="ECO:0000313" key="1">
    <source>
        <dbReference type="EMBL" id="GGS43988.1"/>
    </source>
</evidence>
<evidence type="ECO:0000313" key="2">
    <source>
        <dbReference type="Proteomes" id="UP000660680"/>
    </source>
</evidence>
<protein>
    <submittedName>
        <fullName evidence="1">Uncharacterized protein</fullName>
    </submittedName>
</protein>
<name>A0A918GLY3_9PSEU</name>
<dbReference type="AlphaFoldDB" id="A0A918GLY3"/>
<organism evidence="1 2">
    <name type="scientific">Actinokineospora fastidiosa</name>
    <dbReference type="NCBI Taxonomy" id="1816"/>
    <lineage>
        <taxon>Bacteria</taxon>
        <taxon>Bacillati</taxon>
        <taxon>Actinomycetota</taxon>
        <taxon>Actinomycetes</taxon>
        <taxon>Pseudonocardiales</taxon>
        <taxon>Pseudonocardiaceae</taxon>
        <taxon>Actinokineospora</taxon>
    </lineage>
</organism>
<comment type="caution">
    <text evidence="1">The sequence shown here is derived from an EMBL/GenBank/DDBJ whole genome shotgun (WGS) entry which is preliminary data.</text>
</comment>
<keyword evidence="2" id="KW-1185">Reference proteome</keyword>
<dbReference type="Proteomes" id="UP000660680">
    <property type="component" value="Unassembled WGS sequence"/>
</dbReference>